<dbReference type="AlphaFoldDB" id="A0A0K0FEX3"/>
<dbReference type="PANTHER" id="PTHR11439">
    <property type="entry name" value="GAG-POL-RELATED RETROTRANSPOSON"/>
    <property type="match status" value="1"/>
</dbReference>
<protein>
    <submittedName>
        <fullName evidence="2">Integrase catalytic domain-containing protein</fullName>
    </submittedName>
</protein>
<dbReference type="WBParaSite" id="SVE_0741200.1">
    <property type="protein sequence ID" value="SVE_0741200.1"/>
    <property type="gene ID" value="SVE_0741200"/>
</dbReference>
<accession>A0A0K0FEX3</accession>
<organism evidence="1 2">
    <name type="scientific">Strongyloides venezuelensis</name>
    <name type="common">Threadworm</name>
    <dbReference type="NCBI Taxonomy" id="75913"/>
    <lineage>
        <taxon>Eukaryota</taxon>
        <taxon>Metazoa</taxon>
        <taxon>Ecdysozoa</taxon>
        <taxon>Nematoda</taxon>
        <taxon>Chromadorea</taxon>
        <taxon>Rhabditida</taxon>
        <taxon>Tylenchina</taxon>
        <taxon>Panagrolaimomorpha</taxon>
        <taxon>Strongyloidoidea</taxon>
        <taxon>Strongyloididae</taxon>
        <taxon>Strongyloides</taxon>
    </lineage>
</organism>
<evidence type="ECO:0000313" key="2">
    <source>
        <dbReference type="WBParaSite" id="SVE_0741200.1"/>
    </source>
</evidence>
<dbReference type="PANTHER" id="PTHR11439:SF467">
    <property type="entry name" value="INTEGRASE CATALYTIC DOMAIN-CONTAINING PROTEIN"/>
    <property type="match status" value="1"/>
</dbReference>
<sequence length="218" mass="24798">MVEKIEELLHQYPNIQELKTPFYDKSELDESESLNDVEVKRFKSLLGSISYIAYNGRPDITFITAKISRKAHVPTKKSWLSLLQIVKYLKFERDLSLTFEINASGLDLITCSDASFATPPDLVCTSGMCIYAGGKLVHWKSNKQKLISKSTFTAELYSCISAVEYTVYVKKFLELFISRINKPVLCIDNGPLYKSLQKDFGYTSKAKATAINFLYLKK</sequence>
<reference evidence="1" key="1">
    <citation type="submission" date="2014-07" db="EMBL/GenBank/DDBJ databases">
        <authorList>
            <person name="Martin A.A"/>
            <person name="De Silva N."/>
        </authorList>
    </citation>
    <scope>NUCLEOTIDE SEQUENCE</scope>
</reference>
<name>A0A0K0FEX3_STRVS</name>
<evidence type="ECO:0000313" key="1">
    <source>
        <dbReference type="Proteomes" id="UP000035680"/>
    </source>
</evidence>
<proteinExistence type="predicted"/>
<dbReference type="STRING" id="75913.A0A0K0FEX3"/>
<dbReference type="Proteomes" id="UP000035680">
    <property type="component" value="Unassembled WGS sequence"/>
</dbReference>
<keyword evidence="1" id="KW-1185">Reference proteome</keyword>
<reference evidence="2" key="2">
    <citation type="submission" date="2015-08" db="UniProtKB">
        <authorList>
            <consortium name="WormBaseParasite"/>
        </authorList>
    </citation>
    <scope>IDENTIFICATION</scope>
</reference>